<dbReference type="InterPro" id="IPR001810">
    <property type="entry name" value="F-box_dom"/>
</dbReference>
<dbReference type="InterPro" id="IPR036047">
    <property type="entry name" value="F-box-like_dom_sf"/>
</dbReference>
<dbReference type="Proteomes" id="UP001485043">
    <property type="component" value="Unassembled WGS sequence"/>
</dbReference>
<dbReference type="SUPFAM" id="SSF81383">
    <property type="entry name" value="F-box domain"/>
    <property type="match status" value="1"/>
</dbReference>
<evidence type="ECO:0000313" key="2">
    <source>
        <dbReference type="EMBL" id="KAK9853876.1"/>
    </source>
</evidence>
<accession>A0AAW1SRW3</accession>
<dbReference type="Pfam" id="PF12937">
    <property type="entry name" value="F-box-like"/>
    <property type="match status" value="1"/>
</dbReference>
<dbReference type="InterPro" id="IPR050910">
    <property type="entry name" value="JMJD6_ArgDemeth/LysHydrox"/>
</dbReference>
<evidence type="ECO:0000259" key="1">
    <source>
        <dbReference type="PROSITE" id="PS50181"/>
    </source>
</evidence>
<dbReference type="PANTHER" id="PTHR12480:SF21">
    <property type="entry name" value="JMJC DOMAIN-CONTAINING PROTEIN 8"/>
    <property type="match status" value="1"/>
</dbReference>
<dbReference type="Gene3D" id="2.60.120.650">
    <property type="entry name" value="Cupin"/>
    <property type="match status" value="1"/>
</dbReference>
<dbReference type="PROSITE" id="PS50181">
    <property type="entry name" value="FBOX"/>
    <property type="match status" value="1"/>
</dbReference>
<dbReference type="Gene3D" id="1.20.1280.50">
    <property type="match status" value="1"/>
</dbReference>
<proteinExistence type="predicted"/>
<reference evidence="2 3" key="1">
    <citation type="journal article" date="2024" name="Nat. Commun.">
        <title>Phylogenomics reveals the evolutionary origins of lichenization in chlorophyte algae.</title>
        <authorList>
            <person name="Puginier C."/>
            <person name="Libourel C."/>
            <person name="Otte J."/>
            <person name="Skaloud P."/>
            <person name="Haon M."/>
            <person name="Grisel S."/>
            <person name="Petersen M."/>
            <person name="Berrin J.G."/>
            <person name="Delaux P.M."/>
            <person name="Dal Grande F."/>
            <person name="Keller J."/>
        </authorList>
    </citation>
    <scope>NUCLEOTIDE SEQUENCE [LARGE SCALE GENOMIC DNA]</scope>
    <source>
        <strain evidence="2 3">SAG 2523</strain>
    </source>
</reference>
<organism evidence="2 3">
    <name type="scientific">Apatococcus fuscideae</name>
    <dbReference type="NCBI Taxonomy" id="2026836"/>
    <lineage>
        <taxon>Eukaryota</taxon>
        <taxon>Viridiplantae</taxon>
        <taxon>Chlorophyta</taxon>
        <taxon>core chlorophytes</taxon>
        <taxon>Trebouxiophyceae</taxon>
        <taxon>Chlorellales</taxon>
        <taxon>Chlorellaceae</taxon>
        <taxon>Apatococcus</taxon>
    </lineage>
</organism>
<keyword evidence="3" id="KW-1185">Reference proteome</keyword>
<dbReference type="AlphaFoldDB" id="A0AAW1SRW3"/>
<dbReference type="GO" id="GO:0005634">
    <property type="term" value="C:nucleus"/>
    <property type="evidence" value="ECO:0007669"/>
    <property type="project" value="TreeGrafter"/>
</dbReference>
<protein>
    <recommendedName>
        <fullName evidence="1">F-box domain-containing protein</fullName>
    </recommendedName>
</protein>
<sequence>MRRHDRVQPYGNLLAKGGTSCRQPGLGSLGKLEDSLLLVVLGNLPAESLGRLATVSRSLYCFANHEDLWRHMTLQELEGNFRFTGSWRGSYIFSSLCQKGGHSQFLRHLCKHTNSKRARAEAPEELGQSSLPRADCASKLQAESSRLGPPVAKVTLKIHSSESSKQNFTPHFHTETAGQAGVATKFGRNKKRRAASVEAQQGYEAHLKVSNFYSDLLYQPWHCYEIPNLPVILTDVVSHWPGREKWTRKYLSEAFHGQAVVVGEYPMGFDDYLAYMDANVDEMPLYLFDKHFADKAPALAADYKVCQS</sequence>
<gene>
    <name evidence="2" type="ORF">WJX84_010776</name>
</gene>
<evidence type="ECO:0000313" key="3">
    <source>
        <dbReference type="Proteomes" id="UP001485043"/>
    </source>
</evidence>
<dbReference type="EMBL" id="JALJOV010001128">
    <property type="protein sequence ID" value="KAK9853876.1"/>
    <property type="molecule type" value="Genomic_DNA"/>
</dbReference>
<dbReference type="PANTHER" id="PTHR12480">
    <property type="entry name" value="ARGININE DEMETHYLASE AND LYSYL-HYDROXYLASE JMJD"/>
    <property type="match status" value="1"/>
</dbReference>
<comment type="caution">
    <text evidence="2">The sequence shown here is derived from an EMBL/GenBank/DDBJ whole genome shotgun (WGS) entry which is preliminary data.</text>
</comment>
<feature type="domain" description="F-box" evidence="1">
    <location>
        <begin position="26"/>
        <end position="72"/>
    </location>
</feature>
<dbReference type="SUPFAM" id="SSF51197">
    <property type="entry name" value="Clavaminate synthase-like"/>
    <property type="match status" value="1"/>
</dbReference>
<name>A0AAW1SRW3_9CHLO</name>
<dbReference type="GO" id="GO:0000987">
    <property type="term" value="F:cis-regulatory region sequence-specific DNA binding"/>
    <property type="evidence" value="ECO:0007669"/>
    <property type="project" value="TreeGrafter"/>
</dbReference>